<dbReference type="PANTHER" id="PTHR10283">
    <property type="entry name" value="SOLUTE CARRIER FAMILY 13 MEMBER"/>
    <property type="match status" value="1"/>
</dbReference>
<feature type="transmembrane region" description="Helical" evidence="6">
    <location>
        <begin position="569"/>
        <end position="588"/>
    </location>
</feature>
<feature type="transmembrane region" description="Helical" evidence="6">
    <location>
        <begin position="520"/>
        <end position="540"/>
    </location>
</feature>
<evidence type="ECO:0000256" key="6">
    <source>
        <dbReference type="SAM" id="Phobius"/>
    </source>
</evidence>
<evidence type="ECO:0000256" key="3">
    <source>
        <dbReference type="ARBA" id="ARBA00022692"/>
    </source>
</evidence>
<feature type="transmembrane region" description="Helical" evidence="6">
    <location>
        <begin position="108"/>
        <end position="127"/>
    </location>
</feature>
<keyword evidence="5 6" id="KW-0472">Membrane</keyword>
<feature type="transmembrane region" description="Helical" evidence="6">
    <location>
        <begin position="35"/>
        <end position="52"/>
    </location>
</feature>
<feature type="transmembrane region" description="Helical" evidence="6">
    <location>
        <begin position="609"/>
        <end position="633"/>
    </location>
</feature>
<dbReference type="Proteomes" id="UP001292094">
    <property type="component" value="Unassembled WGS sequence"/>
</dbReference>
<dbReference type="Pfam" id="PF00939">
    <property type="entry name" value="Na_sulph_symp"/>
    <property type="match status" value="1"/>
</dbReference>
<feature type="transmembrane region" description="Helical" evidence="6">
    <location>
        <begin position="332"/>
        <end position="354"/>
    </location>
</feature>
<organism evidence="7 8">
    <name type="scientific">Petrolisthes manimaculis</name>
    <dbReference type="NCBI Taxonomy" id="1843537"/>
    <lineage>
        <taxon>Eukaryota</taxon>
        <taxon>Metazoa</taxon>
        <taxon>Ecdysozoa</taxon>
        <taxon>Arthropoda</taxon>
        <taxon>Crustacea</taxon>
        <taxon>Multicrustacea</taxon>
        <taxon>Malacostraca</taxon>
        <taxon>Eumalacostraca</taxon>
        <taxon>Eucarida</taxon>
        <taxon>Decapoda</taxon>
        <taxon>Pleocyemata</taxon>
        <taxon>Anomura</taxon>
        <taxon>Galatheoidea</taxon>
        <taxon>Porcellanidae</taxon>
        <taxon>Petrolisthes</taxon>
    </lineage>
</organism>
<dbReference type="GO" id="GO:0005886">
    <property type="term" value="C:plasma membrane"/>
    <property type="evidence" value="ECO:0007669"/>
    <property type="project" value="TreeGrafter"/>
</dbReference>
<evidence type="ECO:0000256" key="5">
    <source>
        <dbReference type="ARBA" id="ARBA00023136"/>
    </source>
</evidence>
<dbReference type="EMBL" id="JAWZYT010003643">
    <property type="protein sequence ID" value="KAK4297415.1"/>
    <property type="molecule type" value="Genomic_DNA"/>
</dbReference>
<protein>
    <recommendedName>
        <fullName evidence="9">Solute carrier family 13 member 5</fullName>
    </recommendedName>
</protein>
<evidence type="ECO:0000256" key="4">
    <source>
        <dbReference type="ARBA" id="ARBA00022989"/>
    </source>
</evidence>
<feature type="transmembrane region" description="Helical" evidence="6">
    <location>
        <begin position="441"/>
        <end position="461"/>
    </location>
</feature>
<evidence type="ECO:0000256" key="2">
    <source>
        <dbReference type="ARBA" id="ARBA00006772"/>
    </source>
</evidence>
<evidence type="ECO:0008006" key="9">
    <source>
        <dbReference type="Google" id="ProtNLM"/>
    </source>
</evidence>
<comment type="caution">
    <text evidence="7">The sequence shown here is derived from an EMBL/GenBank/DDBJ whole genome shotgun (WGS) entry which is preliminary data.</text>
</comment>
<proteinExistence type="inferred from homology"/>
<feature type="transmembrane region" description="Helical" evidence="6">
    <location>
        <begin position="159"/>
        <end position="181"/>
    </location>
</feature>
<comment type="subcellular location">
    <subcellularLocation>
        <location evidence="1">Membrane</location>
        <topology evidence="1">Multi-pass membrane protein</topology>
    </subcellularLocation>
</comment>
<feature type="transmembrane region" description="Helical" evidence="6">
    <location>
        <begin position="290"/>
        <end position="312"/>
    </location>
</feature>
<keyword evidence="3 6" id="KW-0812">Transmembrane</keyword>
<name>A0AAE1NYK6_9EUCA</name>
<dbReference type="AlphaFoldDB" id="A0AAE1NYK6"/>
<gene>
    <name evidence="7" type="ORF">Pmani_030166</name>
</gene>
<feature type="transmembrane region" description="Helical" evidence="6">
    <location>
        <begin position="402"/>
        <end position="421"/>
    </location>
</feature>
<keyword evidence="4 6" id="KW-1133">Transmembrane helix</keyword>
<dbReference type="GO" id="GO:0015141">
    <property type="term" value="F:succinate transmembrane transporter activity"/>
    <property type="evidence" value="ECO:0007669"/>
    <property type="project" value="TreeGrafter"/>
</dbReference>
<evidence type="ECO:0000313" key="7">
    <source>
        <dbReference type="EMBL" id="KAK4297415.1"/>
    </source>
</evidence>
<sequence>MGNARYTHRLSTEGTVLAEMGVVQFLKAVWRFRDSLILVLAPILFSSILYLYPGKESRCGYVILVMGAFWVSEAVPLPVTSLIPVFAFPLLGILSTEEVCVVYMKETTIMFLGGIIIAIAVESCNLHERIALKVLLVVGQSLRRLMAGFMLTTTVLSMWMSNTATTVVMIPIVEAILKALFTKNVPTAKRKISPACNGTKGVTGLLVKGKSQVVTVNGDTYPLHQRSYNNPTFTLGPSDSDTSLEMTEMYGGSGGVKVKGDDVEGARVVNNNNNINNNNEEPNDDPVRNALLATVMYSANLGGTGVLTGTATNLVFKSFLDSTYSEPTGLNFLTWMLFNVPGLILCAFLAWVWLQVRFLGLFCVKKKGQIMDTSEERKIAVKKVVEEKYLALGPIRSQEKGVLALFGTLVFLWLFRAPEFIDGWAKIFYDAYGVKVNSATPAMLLFFLFFALPAKLNFWCFKRPGGKVRNTANNNSYMTWDEVQQKVPWGMVMLLGGGFAMAEGAKVSGLSRMVGEQLHGFVWVHPTIIVLVVTFMTTMMTEIASNTATTSILLPVLNELALKMRVNPLYLMLPCTVASSFAFMLPVGNPPNAIIFGVSKMKAADMVKTGIVMNIMCVLVVNLMINTLGMALFDLNTMPAWVNSTIVS</sequence>
<reference evidence="7" key="1">
    <citation type="submission" date="2023-11" db="EMBL/GenBank/DDBJ databases">
        <title>Genome assemblies of two species of porcelain crab, Petrolisthes cinctipes and Petrolisthes manimaculis (Anomura: Porcellanidae).</title>
        <authorList>
            <person name="Angst P."/>
        </authorList>
    </citation>
    <scope>NUCLEOTIDE SEQUENCE</scope>
    <source>
        <strain evidence="7">PB745_02</strain>
        <tissue evidence="7">Gill</tissue>
    </source>
</reference>
<feature type="transmembrane region" description="Helical" evidence="6">
    <location>
        <begin position="59"/>
        <end position="88"/>
    </location>
</feature>
<dbReference type="InterPro" id="IPR001898">
    <property type="entry name" value="SLC13A/DASS"/>
</dbReference>
<comment type="similarity">
    <text evidence="2">Belongs to the SLC13A/DASS transporter (TC 2.A.47) family. NADC subfamily.</text>
</comment>
<dbReference type="PANTHER" id="PTHR10283:SF82">
    <property type="entry name" value="SOLUTE CARRIER FAMILY 13 MEMBER 2"/>
    <property type="match status" value="1"/>
</dbReference>
<evidence type="ECO:0000256" key="1">
    <source>
        <dbReference type="ARBA" id="ARBA00004141"/>
    </source>
</evidence>
<dbReference type="GO" id="GO:0015137">
    <property type="term" value="F:citrate transmembrane transporter activity"/>
    <property type="evidence" value="ECO:0007669"/>
    <property type="project" value="TreeGrafter"/>
</dbReference>
<accession>A0AAE1NYK6</accession>
<keyword evidence="8" id="KW-1185">Reference proteome</keyword>
<evidence type="ECO:0000313" key="8">
    <source>
        <dbReference type="Proteomes" id="UP001292094"/>
    </source>
</evidence>